<keyword evidence="1" id="KW-0479">Metal-binding</keyword>
<feature type="region of interest" description="Disordered" evidence="2">
    <location>
        <begin position="217"/>
        <end position="252"/>
    </location>
</feature>
<dbReference type="SUPFAM" id="SSF57756">
    <property type="entry name" value="Retrovirus zinc finger-like domains"/>
    <property type="match status" value="1"/>
</dbReference>
<sequence>MSSKVELAKNGCPVNWHGQCWTYYKRVMEFAFADKDVLEYATGKETLASGADDAAKKKFADAQMKVEHLVMTSLSMELGQQVMNKTDGAAMWKYLEDTYEGKTNSATRTNQEIILFNRLQAAKCKPNWDVQQHVQQHVNNTFLLNTQLAALNADMRDPIFTNLLIRSLPYNPRFDRLRGMVEMGAIEVDTPEKLRDQIIRLDSYNYNRCDREIRVTNAANTSPQPPSQGQKPKATQQQARQAPQGQGGNATAKVMTSERFATFAAKKTDKQQGNCFGCHKPGHLEKDCPKRVTKSSQKQAIYTSRVRVGEGQEQQGGEHIQVGAPDNVKEATAEKETRSRRGEPHGEDLSVRTGDGDVCAVEEWCFDNAANVHIVSDRRYFTEYSPFSKDTEKVRGFKKQFAAAPAGHGTVELVVERNGKKMIMNLLDAYHVPNCRNLLSHSQAEDQGYAVEYHGRSGQTKFELWREGELIMEVGRDQHRMYTFNAVNDFLLAKMPKSQLKNCPVKKRNPAKPPQCEHIRRGWGS</sequence>
<protein>
    <recommendedName>
        <fullName evidence="3">CCHC-type domain-containing protein</fullName>
    </recommendedName>
</protein>
<dbReference type="Proteomes" id="UP000486351">
    <property type="component" value="Unassembled WGS sequence"/>
</dbReference>
<dbReference type="InterPro" id="IPR036875">
    <property type="entry name" value="Znf_CCHC_sf"/>
</dbReference>
<gene>
    <name evidence="4" type="ORF">PF008_g14594</name>
</gene>
<reference evidence="4 5" key="1">
    <citation type="submission" date="2018-09" db="EMBL/GenBank/DDBJ databases">
        <title>Genomic investigation of the strawberry pathogen Phytophthora fragariae indicates pathogenicity is determined by transcriptional variation in three key races.</title>
        <authorList>
            <person name="Adams T.M."/>
            <person name="Armitage A.D."/>
            <person name="Sobczyk M.K."/>
            <person name="Bates H.J."/>
            <person name="Dunwell J.M."/>
            <person name="Nellist C.F."/>
            <person name="Harrison R.J."/>
        </authorList>
    </citation>
    <scope>NUCLEOTIDE SEQUENCE [LARGE SCALE GENOMIC DNA]</scope>
    <source>
        <strain evidence="4 5">NOV-77</strain>
    </source>
</reference>
<feature type="region of interest" description="Disordered" evidence="2">
    <location>
        <begin position="503"/>
        <end position="525"/>
    </location>
</feature>
<feature type="compositionally biased region" description="Low complexity" evidence="2">
    <location>
        <begin position="309"/>
        <end position="318"/>
    </location>
</feature>
<evidence type="ECO:0000256" key="2">
    <source>
        <dbReference type="SAM" id="MobiDB-lite"/>
    </source>
</evidence>
<dbReference type="Pfam" id="PF22936">
    <property type="entry name" value="Pol_BBD"/>
    <property type="match status" value="1"/>
</dbReference>
<evidence type="ECO:0000313" key="4">
    <source>
        <dbReference type="EMBL" id="KAE9333146.1"/>
    </source>
</evidence>
<dbReference type="SMART" id="SM00343">
    <property type="entry name" value="ZnF_C2HC"/>
    <property type="match status" value="1"/>
</dbReference>
<dbReference type="Gene3D" id="4.10.60.10">
    <property type="entry name" value="Zinc finger, CCHC-type"/>
    <property type="match status" value="1"/>
</dbReference>
<feature type="compositionally biased region" description="Basic and acidic residues" evidence="2">
    <location>
        <begin position="327"/>
        <end position="350"/>
    </location>
</feature>
<dbReference type="PANTHER" id="PTHR40628">
    <property type="entry name" value="CHROMO DOMAIN-CONTAINING PROTEIN"/>
    <property type="match status" value="1"/>
</dbReference>
<evidence type="ECO:0000313" key="5">
    <source>
        <dbReference type="Proteomes" id="UP000486351"/>
    </source>
</evidence>
<dbReference type="EMBL" id="QXFY01000911">
    <property type="protein sequence ID" value="KAE9333146.1"/>
    <property type="molecule type" value="Genomic_DNA"/>
</dbReference>
<dbReference type="InterPro" id="IPR054722">
    <property type="entry name" value="PolX-like_BBD"/>
</dbReference>
<dbReference type="InterPro" id="IPR001878">
    <property type="entry name" value="Znf_CCHC"/>
</dbReference>
<proteinExistence type="predicted"/>
<evidence type="ECO:0000256" key="1">
    <source>
        <dbReference type="PROSITE-ProRule" id="PRU00047"/>
    </source>
</evidence>
<keyword evidence="1" id="KW-0862">Zinc</keyword>
<organism evidence="4 5">
    <name type="scientific">Phytophthora fragariae</name>
    <dbReference type="NCBI Taxonomy" id="53985"/>
    <lineage>
        <taxon>Eukaryota</taxon>
        <taxon>Sar</taxon>
        <taxon>Stramenopiles</taxon>
        <taxon>Oomycota</taxon>
        <taxon>Peronosporomycetes</taxon>
        <taxon>Peronosporales</taxon>
        <taxon>Peronosporaceae</taxon>
        <taxon>Phytophthora</taxon>
    </lineage>
</organism>
<evidence type="ECO:0000259" key="3">
    <source>
        <dbReference type="PROSITE" id="PS50158"/>
    </source>
</evidence>
<dbReference type="PROSITE" id="PS50158">
    <property type="entry name" value="ZF_CCHC"/>
    <property type="match status" value="1"/>
</dbReference>
<feature type="region of interest" description="Disordered" evidence="2">
    <location>
        <begin position="307"/>
        <end position="351"/>
    </location>
</feature>
<feature type="compositionally biased region" description="Basic and acidic residues" evidence="2">
    <location>
        <begin position="515"/>
        <end position="525"/>
    </location>
</feature>
<name>A0A6G0RHY2_9STRA</name>
<feature type="compositionally biased region" description="Low complexity" evidence="2">
    <location>
        <begin position="227"/>
        <end position="244"/>
    </location>
</feature>
<feature type="domain" description="CCHC-type" evidence="3">
    <location>
        <begin position="275"/>
        <end position="290"/>
    </location>
</feature>
<dbReference type="GO" id="GO:0008270">
    <property type="term" value="F:zinc ion binding"/>
    <property type="evidence" value="ECO:0007669"/>
    <property type="project" value="UniProtKB-KW"/>
</dbReference>
<dbReference type="GO" id="GO:0003676">
    <property type="term" value="F:nucleic acid binding"/>
    <property type="evidence" value="ECO:0007669"/>
    <property type="project" value="InterPro"/>
</dbReference>
<comment type="caution">
    <text evidence="4">The sequence shown here is derived from an EMBL/GenBank/DDBJ whole genome shotgun (WGS) entry which is preliminary data.</text>
</comment>
<dbReference type="PANTHER" id="PTHR40628:SF1">
    <property type="entry name" value="CHROMO DOMAIN-CONTAINING PROTEIN"/>
    <property type="match status" value="1"/>
</dbReference>
<keyword evidence="1" id="KW-0863">Zinc-finger</keyword>
<dbReference type="AlphaFoldDB" id="A0A6G0RHY2"/>
<accession>A0A6G0RHY2</accession>
<dbReference type="Pfam" id="PF14223">
    <property type="entry name" value="Retrotran_gag_2"/>
    <property type="match status" value="1"/>
</dbReference>